<dbReference type="SMART" id="SM00939">
    <property type="entry name" value="PepX_C"/>
    <property type="match status" value="1"/>
</dbReference>
<gene>
    <name evidence="3" type="ORF">CR159_11375</name>
</gene>
<dbReference type="NCBIfam" id="TIGR00976">
    <property type="entry name" value="CocE_NonD"/>
    <property type="match status" value="1"/>
</dbReference>
<dbReference type="InterPro" id="IPR000383">
    <property type="entry name" value="Xaa-Pro-like_dom"/>
</dbReference>
<dbReference type="Pfam" id="PF08530">
    <property type="entry name" value="PepX_C"/>
    <property type="match status" value="1"/>
</dbReference>
<evidence type="ECO:0000313" key="4">
    <source>
        <dbReference type="Proteomes" id="UP000234190"/>
    </source>
</evidence>
<dbReference type="InterPro" id="IPR005674">
    <property type="entry name" value="CocE/Ser_esterase"/>
</dbReference>
<dbReference type="Gene3D" id="3.40.50.1820">
    <property type="entry name" value="alpha/beta hydrolase"/>
    <property type="match status" value="1"/>
</dbReference>
<dbReference type="SUPFAM" id="SSF49785">
    <property type="entry name" value="Galactose-binding domain-like"/>
    <property type="match status" value="1"/>
</dbReference>
<proteinExistence type="predicted"/>
<dbReference type="InterPro" id="IPR029058">
    <property type="entry name" value="AB_hydrolase_fold"/>
</dbReference>
<protein>
    <submittedName>
        <fullName evidence="3">Antibiotic hydrolase</fullName>
    </submittedName>
</protein>
<keyword evidence="4" id="KW-1185">Reference proteome</keyword>
<dbReference type="Gene3D" id="2.60.120.260">
    <property type="entry name" value="Galactose-binding domain-like"/>
    <property type="match status" value="1"/>
</dbReference>
<dbReference type="InterPro" id="IPR008979">
    <property type="entry name" value="Galactose-bd-like_sf"/>
</dbReference>
<dbReference type="GO" id="GO:0008239">
    <property type="term" value="F:dipeptidyl-peptidase activity"/>
    <property type="evidence" value="ECO:0007669"/>
    <property type="project" value="InterPro"/>
</dbReference>
<evidence type="ECO:0000313" key="3">
    <source>
        <dbReference type="EMBL" id="PLC49877.1"/>
    </source>
</evidence>
<dbReference type="AlphaFoldDB" id="A0A2N4U4E5"/>
<dbReference type="OrthoDB" id="9806163at2"/>
<dbReference type="EMBL" id="PDNW01000008">
    <property type="protein sequence ID" value="PLC49877.1"/>
    <property type="molecule type" value="Genomic_DNA"/>
</dbReference>
<evidence type="ECO:0000256" key="1">
    <source>
        <dbReference type="ARBA" id="ARBA00022801"/>
    </source>
</evidence>
<dbReference type="Gene3D" id="1.10.3020.10">
    <property type="entry name" value="alpha-amino acid ester hydrolase ( Helical cap domain)"/>
    <property type="match status" value="1"/>
</dbReference>
<dbReference type="SUPFAM" id="SSF53474">
    <property type="entry name" value="alpha/beta-Hydrolases"/>
    <property type="match status" value="1"/>
</dbReference>
<comment type="caution">
    <text evidence="3">The sequence shown here is derived from an EMBL/GenBank/DDBJ whole genome shotgun (WGS) entry which is preliminary data.</text>
</comment>
<keyword evidence="1 3" id="KW-0378">Hydrolase</keyword>
<accession>A0A2N4U4E5</accession>
<name>A0A2N4U4E5_9BURK</name>
<reference evidence="3 4" key="1">
    <citation type="submission" date="2017-10" db="EMBL/GenBank/DDBJ databases">
        <title>Two draft genome sequences of Pusillimonas sp. strains isolated from a nitrate- and radionuclide-contaminated groundwater in Russia.</title>
        <authorList>
            <person name="Grouzdev D.S."/>
            <person name="Tourova T.P."/>
            <person name="Goeva M.A."/>
            <person name="Babich T.L."/>
            <person name="Sokolova D.S."/>
            <person name="Abdullin R."/>
            <person name="Poltaraus A.B."/>
            <person name="Toshchakov S.V."/>
            <person name="Nazina T.N."/>
        </authorList>
    </citation>
    <scope>NUCLEOTIDE SEQUENCE [LARGE SCALE GENOMIC DNA]</scope>
    <source>
        <strain evidence="3 4">JR1/69-3-13</strain>
    </source>
</reference>
<feature type="domain" description="Xaa-Pro dipeptidyl-peptidase C-terminal" evidence="2">
    <location>
        <begin position="345"/>
        <end position="626"/>
    </location>
</feature>
<dbReference type="Pfam" id="PF02129">
    <property type="entry name" value="Peptidase_S15"/>
    <property type="match status" value="1"/>
</dbReference>
<dbReference type="InterPro" id="IPR013736">
    <property type="entry name" value="Xaa-Pro_dipept_C"/>
</dbReference>
<sequence length="639" mass="70489">MAITTAQSPFSAFVETSVVTELLNESVYITCGVPIIMSDGITLMADIYYPAFSSKLPGSALPVILERTPYDRTIQRFQGFGIAAAKAGYVFVIQDVRGRGASEGSFHMMTNHPDEGMDGIETWNWIIAQSWCNGRLGTVGGSFSSANQHALALHHPVGLLAQVQRDSGTNYRQRMFRYHGAFNVGVVLPWAIEHGLQSPEARENPKVHAALSAMRNSSAQWPAKLPLRRGDSPLALAPTYEDVYFTMLEAADDTDYWHNPTVRLEGRWDEYPTDVAILMTSGWFAHHANANLDKFKEFRRRSKQPIQLIIGPWVHSPAMLEATYAGEAEFGPSAAEQGPINNAWLAWLDRFVKEDDNGVDIGPALRYFVMGLGDGHITTEGRIFHGGEWRAAEQWPIPGTRVTPFYLHGDGRLAMERPAIDAASLSYRFDPEDPCPGIGASSLQSETFPAFVLPGPRDQRCRPTLAACRGSDRPLNEREDVLTFQTEPLKEACEVTGPLVVRLHVSSSAPDTDFTAKLIDIYPPDDIHPEGVALLLSEGILRMRYRDNRATGELIEPGREYAVSVELNPTSNVFKAGHRIRLDISSASFPEYDVNPNTGEPLGAHTHTQVADQTIFVDGLRASHIVLPLQPTTDQGVTT</sequence>
<organism evidence="3 4">
    <name type="scientific">Pollutimonas subterranea</name>
    <dbReference type="NCBI Taxonomy" id="2045210"/>
    <lineage>
        <taxon>Bacteria</taxon>
        <taxon>Pseudomonadati</taxon>
        <taxon>Pseudomonadota</taxon>
        <taxon>Betaproteobacteria</taxon>
        <taxon>Burkholderiales</taxon>
        <taxon>Alcaligenaceae</taxon>
        <taxon>Pollutimonas</taxon>
    </lineage>
</organism>
<evidence type="ECO:0000259" key="2">
    <source>
        <dbReference type="SMART" id="SM00939"/>
    </source>
</evidence>
<dbReference type="Proteomes" id="UP000234190">
    <property type="component" value="Unassembled WGS sequence"/>
</dbReference>
<dbReference type="RefSeq" id="WP_102074070.1">
    <property type="nucleotide sequence ID" value="NZ_PDNW01000008.1"/>
</dbReference>